<name>A0A0A9EJK9_ARUDO</name>
<dbReference type="EMBL" id="GBRH01201663">
    <property type="protein sequence ID" value="JAD96232.1"/>
    <property type="molecule type" value="Transcribed_RNA"/>
</dbReference>
<reference evidence="1" key="1">
    <citation type="submission" date="2014-09" db="EMBL/GenBank/DDBJ databases">
        <authorList>
            <person name="Magalhaes I.L.F."/>
            <person name="Oliveira U."/>
            <person name="Santos F.R."/>
            <person name="Vidigal T.H.D.A."/>
            <person name="Brescovit A.D."/>
            <person name="Santos A.J."/>
        </authorList>
    </citation>
    <scope>NUCLEOTIDE SEQUENCE</scope>
    <source>
        <tissue evidence="1">Shoot tissue taken approximately 20 cm above the soil surface</tissue>
    </source>
</reference>
<proteinExistence type="predicted"/>
<reference evidence="1" key="2">
    <citation type="journal article" date="2015" name="Data Brief">
        <title>Shoot transcriptome of the giant reed, Arundo donax.</title>
        <authorList>
            <person name="Barrero R.A."/>
            <person name="Guerrero F.D."/>
            <person name="Moolhuijzen P."/>
            <person name="Goolsby J.A."/>
            <person name="Tidwell J."/>
            <person name="Bellgard S.E."/>
            <person name="Bellgard M.I."/>
        </authorList>
    </citation>
    <scope>NUCLEOTIDE SEQUENCE</scope>
    <source>
        <tissue evidence="1">Shoot tissue taken approximately 20 cm above the soil surface</tissue>
    </source>
</reference>
<evidence type="ECO:0000313" key="1">
    <source>
        <dbReference type="EMBL" id="JAD96232.1"/>
    </source>
</evidence>
<sequence length="78" mass="9047">MRVQWVELQQSWSSDSVPHSSAKSGLLLPILVDENGAYKNQVRIRCPKNPLSIISYIHMSNWRAQPWKSCLRHPHRAL</sequence>
<accession>A0A0A9EJK9</accession>
<protein>
    <submittedName>
        <fullName evidence="1">Uncharacterized protein</fullName>
    </submittedName>
</protein>
<dbReference type="AlphaFoldDB" id="A0A0A9EJK9"/>
<organism evidence="1">
    <name type="scientific">Arundo donax</name>
    <name type="common">Giant reed</name>
    <name type="synonym">Donax arundinaceus</name>
    <dbReference type="NCBI Taxonomy" id="35708"/>
    <lineage>
        <taxon>Eukaryota</taxon>
        <taxon>Viridiplantae</taxon>
        <taxon>Streptophyta</taxon>
        <taxon>Embryophyta</taxon>
        <taxon>Tracheophyta</taxon>
        <taxon>Spermatophyta</taxon>
        <taxon>Magnoliopsida</taxon>
        <taxon>Liliopsida</taxon>
        <taxon>Poales</taxon>
        <taxon>Poaceae</taxon>
        <taxon>PACMAD clade</taxon>
        <taxon>Arundinoideae</taxon>
        <taxon>Arundineae</taxon>
        <taxon>Arundo</taxon>
    </lineage>
</organism>